<dbReference type="Proteomes" id="UP000724874">
    <property type="component" value="Unassembled WGS sequence"/>
</dbReference>
<keyword evidence="2" id="KW-1185">Reference proteome</keyword>
<gene>
    <name evidence="1" type="ORF">CPB84DRAFT_1790533</name>
</gene>
<accession>A0A9P5TJL6</accession>
<protein>
    <submittedName>
        <fullName evidence="1">Uncharacterized protein</fullName>
    </submittedName>
</protein>
<comment type="caution">
    <text evidence="1">The sequence shown here is derived from an EMBL/GenBank/DDBJ whole genome shotgun (WGS) entry which is preliminary data.</text>
</comment>
<sequence>RPVDRLPPYHLRSGFGTLDLYNIHSPGPRIKSPLPALLFLISASESVDVWVQVSMA</sequence>
<evidence type="ECO:0000313" key="2">
    <source>
        <dbReference type="Proteomes" id="UP000724874"/>
    </source>
</evidence>
<name>A0A9P5TJL6_GYMJU</name>
<dbReference type="AlphaFoldDB" id="A0A9P5TJL6"/>
<dbReference type="EMBL" id="JADNYJ010000119">
    <property type="protein sequence ID" value="KAF8882922.1"/>
    <property type="molecule type" value="Genomic_DNA"/>
</dbReference>
<feature type="non-terminal residue" evidence="1">
    <location>
        <position position="1"/>
    </location>
</feature>
<evidence type="ECO:0000313" key="1">
    <source>
        <dbReference type="EMBL" id="KAF8882922.1"/>
    </source>
</evidence>
<proteinExistence type="predicted"/>
<reference evidence="1" key="1">
    <citation type="submission" date="2020-11" db="EMBL/GenBank/DDBJ databases">
        <authorList>
            <consortium name="DOE Joint Genome Institute"/>
            <person name="Ahrendt S."/>
            <person name="Riley R."/>
            <person name="Andreopoulos W."/>
            <person name="LaButti K."/>
            <person name="Pangilinan J."/>
            <person name="Ruiz-duenas F.J."/>
            <person name="Barrasa J.M."/>
            <person name="Sanchez-Garcia M."/>
            <person name="Camarero S."/>
            <person name="Miyauchi S."/>
            <person name="Serrano A."/>
            <person name="Linde D."/>
            <person name="Babiker R."/>
            <person name="Drula E."/>
            <person name="Ayuso-Fernandez I."/>
            <person name="Pacheco R."/>
            <person name="Padilla G."/>
            <person name="Ferreira P."/>
            <person name="Barriuso J."/>
            <person name="Kellner H."/>
            <person name="Castanera R."/>
            <person name="Alfaro M."/>
            <person name="Ramirez L."/>
            <person name="Pisabarro A.G."/>
            <person name="Kuo A."/>
            <person name="Tritt A."/>
            <person name="Lipzen A."/>
            <person name="He G."/>
            <person name="Yan M."/>
            <person name="Ng V."/>
            <person name="Cullen D."/>
            <person name="Martin F."/>
            <person name="Rosso M.-N."/>
            <person name="Henrissat B."/>
            <person name="Hibbett D."/>
            <person name="Martinez A.T."/>
            <person name="Grigoriev I.V."/>
        </authorList>
    </citation>
    <scope>NUCLEOTIDE SEQUENCE</scope>
    <source>
        <strain evidence="1">AH 44721</strain>
    </source>
</reference>
<organism evidence="1 2">
    <name type="scientific">Gymnopilus junonius</name>
    <name type="common">Spectacular rustgill mushroom</name>
    <name type="synonym">Gymnopilus spectabilis subsp. junonius</name>
    <dbReference type="NCBI Taxonomy" id="109634"/>
    <lineage>
        <taxon>Eukaryota</taxon>
        <taxon>Fungi</taxon>
        <taxon>Dikarya</taxon>
        <taxon>Basidiomycota</taxon>
        <taxon>Agaricomycotina</taxon>
        <taxon>Agaricomycetes</taxon>
        <taxon>Agaricomycetidae</taxon>
        <taxon>Agaricales</taxon>
        <taxon>Agaricineae</taxon>
        <taxon>Hymenogastraceae</taxon>
        <taxon>Gymnopilus</taxon>
    </lineage>
</organism>